<organism evidence="1 2">
    <name type="scientific">Taxus chinensis</name>
    <name type="common">Chinese yew</name>
    <name type="synonym">Taxus wallichiana var. chinensis</name>
    <dbReference type="NCBI Taxonomy" id="29808"/>
    <lineage>
        <taxon>Eukaryota</taxon>
        <taxon>Viridiplantae</taxon>
        <taxon>Streptophyta</taxon>
        <taxon>Embryophyta</taxon>
        <taxon>Tracheophyta</taxon>
        <taxon>Spermatophyta</taxon>
        <taxon>Pinopsida</taxon>
        <taxon>Pinidae</taxon>
        <taxon>Conifers II</taxon>
        <taxon>Cupressales</taxon>
        <taxon>Taxaceae</taxon>
        <taxon>Taxus</taxon>
    </lineage>
</organism>
<sequence>VQNIVNSIHAHGESLEDRRVVEKVLRSLPNFFDPITIAIEESRDLSQLTLSDLFGSLQ</sequence>
<feature type="non-terminal residue" evidence="1">
    <location>
        <position position="1"/>
    </location>
</feature>
<protein>
    <recommendedName>
        <fullName evidence="3">Gag-pol polyprotein</fullName>
    </recommendedName>
</protein>
<keyword evidence="2" id="KW-1185">Reference proteome</keyword>
<comment type="caution">
    <text evidence="1">The sequence shown here is derived from an EMBL/GenBank/DDBJ whole genome shotgun (WGS) entry which is preliminary data.</text>
</comment>
<reference evidence="1 2" key="1">
    <citation type="journal article" date="2021" name="Nat. Plants">
        <title>The Taxus genome provides insights into paclitaxel biosynthesis.</title>
        <authorList>
            <person name="Xiong X."/>
            <person name="Gou J."/>
            <person name="Liao Q."/>
            <person name="Li Y."/>
            <person name="Zhou Q."/>
            <person name="Bi G."/>
            <person name="Li C."/>
            <person name="Du R."/>
            <person name="Wang X."/>
            <person name="Sun T."/>
            <person name="Guo L."/>
            <person name="Liang H."/>
            <person name="Lu P."/>
            <person name="Wu Y."/>
            <person name="Zhang Z."/>
            <person name="Ro D.K."/>
            <person name="Shang Y."/>
            <person name="Huang S."/>
            <person name="Yan J."/>
        </authorList>
    </citation>
    <scope>NUCLEOTIDE SEQUENCE [LARGE SCALE GENOMIC DNA]</scope>
    <source>
        <strain evidence="1">Ta-2019</strain>
    </source>
</reference>
<dbReference type="OMA" id="IHAHGES"/>
<name>A0AA38LAI7_TAXCH</name>
<dbReference type="Proteomes" id="UP000824469">
    <property type="component" value="Unassembled WGS sequence"/>
</dbReference>
<feature type="non-terminal residue" evidence="1">
    <location>
        <position position="58"/>
    </location>
</feature>
<gene>
    <name evidence="1" type="ORF">KI387_019697</name>
</gene>
<accession>A0AA38LAI7</accession>
<dbReference type="AlphaFoldDB" id="A0AA38LAI7"/>
<evidence type="ECO:0000313" key="2">
    <source>
        <dbReference type="Proteomes" id="UP000824469"/>
    </source>
</evidence>
<evidence type="ECO:0000313" key="1">
    <source>
        <dbReference type="EMBL" id="KAH9317928.1"/>
    </source>
</evidence>
<proteinExistence type="predicted"/>
<dbReference type="EMBL" id="JAHRHJ020000004">
    <property type="protein sequence ID" value="KAH9317928.1"/>
    <property type="molecule type" value="Genomic_DNA"/>
</dbReference>
<dbReference type="Pfam" id="PF14223">
    <property type="entry name" value="Retrotran_gag_2"/>
    <property type="match status" value="1"/>
</dbReference>
<evidence type="ECO:0008006" key="3">
    <source>
        <dbReference type="Google" id="ProtNLM"/>
    </source>
</evidence>